<dbReference type="PANTHER" id="PTHR33392">
    <property type="entry name" value="POLYISOPRENYL-TEICHOIC ACID--PEPTIDOGLYCAN TEICHOIC ACID TRANSFERASE TAGU"/>
    <property type="match status" value="1"/>
</dbReference>
<feature type="transmembrane region" description="Helical" evidence="3">
    <location>
        <begin position="96"/>
        <end position="115"/>
    </location>
</feature>
<organism evidence="5 6">
    <name type="scientific">Ornithinibacter aureus</name>
    <dbReference type="NCBI Taxonomy" id="622664"/>
    <lineage>
        <taxon>Bacteria</taxon>
        <taxon>Bacillati</taxon>
        <taxon>Actinomycetota</taxon>
        <taxon>Actinomycetes</taxon>
        <taxon>Micrococcales</taxon>
        <taxon>Intrasporangiaceae</taxon>
        <taxon>Ornithinibacter</taxon>
    </lineage>
</organism>
<feature type="transmembrane region" description="Helical" evidence="3">
    <location>
        <begin position="136"/>
        <end position="156"/>
    </location>
</feature>
<feature type="compositionally biased region" description="Basic and acidic residues" evidence="2">
    <location>
        <begin position="467"/>
        <end position="480"/>
    </location>
</feature>
<evidence type="ECO:0000256" key="2">
    <source>
        <dbReference type="SAM" id="MobiDB-lite"/>
    </source>
</evidence>
<keyword evidence="6" id="KW-1185">Reference proteome</keyword>
<dbReference type="Gene3D" id="3.40.630.190">
    <property type="entry name" value="LCP protein"/>
    <property type="match status" value="1"/>
</dbReference>
<evidence type="ECO:0000259" key="4">
    <source>
        <dbReference type="Pfam" id="PF03816"/>
    </source>
</evidence>
<dbReference type="Pfam" id="PF03816">
    <property type="entry name" value="LytR_cpsA_psr"/>
    <property type="match status" value="1"/>
</dbReference>
<dbReference type="NCBIfam" id="TIGR00350">
    <property type="entry name" value="lytR_cpsA_psr"/>
    <property type="match status" value="1"/>
</dbReference>
<keyword evidence="3" id="KW-1133">Transmembrane helix</keyword>
<proteinExistence type="inferred from homology"/>
<dbReference type="InterPro" id="IPR050922">
    <property type="entry name" value="LytR/CpsA/Psr_CW_biosynth"/>
</dbReference>
<sequence>MGSQRGSAVLDRAATDAPIRVDTRTPGDLRRDRRRAYTLLGLTVVLPGSAQLAVGNPTLGRFALKGWFGVWAVAALFGLLAFVNRAAALTVLTHRWTLAVLQALLFAMAAMWLVLLVDAWRIGRPDRLARSDRRRLLVALVVLLVALPGATAYAGVNVGAARTAMTSVFGAGDAAGAVDGRFNILLLGGDSGRGREGLRPDSIQLASVDAETGRAVLFGFSRETENITFRRGSVMAGLMPQGWTCGDECLLNGLYTWGQDHADEFPPGTQDPGLVATTEAVEALSGLDIQYHVLVDLKGFRSLVDAVGGLDITVQRRTPIGSQANIKGWIEAGERHLDGHDALWYARSRANSTNYERMARQRCVVTAMIRQLDPQTVVLNFGDIANATKGVFQTDIPQGALATLGDLAVKTKQQKITSVNFVPPLIKPWDYDPAVVHAAVDKAIARSEKADAEPAPPARATETPTESEPKKQAVMERPGADPDASTDDLAGVCTAG</sequence>
<feature type="domain" description="Cell envelope-related transcriptional attenuator" evidence="4">
    <location>
        <begin position="250"/>
        <end position="372"/>
    </location>
</feature>
<gene>
    <name evidence="5" type="ORF">GCM10023153_33580</name>
</gene>
<dbReference type="EMBL" id="BAABFX010000052">
    <property type="protein sequence ID" value="GAA4403536.1"/>
    <property type="molecule type" value="Genomic_DNA"/>
</dbReference>
<protein>
    <recommendedName>
        <fullName evidence="4">Cell envelope-related transcriptional attenuator domain-containing protein</fullName>
    </recommendedName>
</protein>
<dbReference type="InterPro" id="IPR004474">
    <property type="entry name" value="LytR_CpsA_psr"/>
</dbReference>
<comment type="similarity">
    <text evidence="1">Belongs to the LytR/CpsA/Psr (LCP) family.</text>
</comment>
<evidence type="ECO:0000256" key="1">
    <source>
        <dbReference type="ARBA" id="ARBA00006068"/>
    </source>
</evidence>
<comment type="caution">
    <text evidence="5">The sequence shown here is derived from an EMBL/GenBank/DDBJ whole genome shotgun (WGS) entry which is preliminary data.</text>
</comment>
<dbReference type="Proteomes" id="UP001500390">
    <property type="component" value="Unassembled WGS sequence"/>
</dbReference>
<keyword evidence="3" id="KW-0812">Transmembrane</keyword>
<name>A0ABP8KB30_9MICO</name>
<dbReference type="PANTHER" id="PTHR33392:SF6">
    <property type="entry name" value="POLYISOPRENYL-TEICHOIC ACID--PEPTIDOGLYCAN TEICHOIC ACID TRANSFERASE TAGU"/>
    <property type="match status" value="1"/>
</dbReference>
<feature type="region of interest" description="Disordered" evidence="2">
    <location>
        <begin position="447"/>
        <end position="496"/>
    </location>
</feature>
<evidence type="ECO:0000256" key="3">
    <source>
        <dbReference type="SAM" id="Phobius"/>
    </source>
</evidence>
<accession>A0ABP8KB30</accession>
<evidence type="ECO:0000313" key="6">
    <source>
        <dbReference type="Proteomes" id="UP001500390"/>
    </source>
</evidence>
<keyword evidence="3" id="KW-0472">Membrane</keyword>
<reference evidence="6" key="1">
    <citation type="journal article" date="2019" name="Int. J. Syst. Evol. Microbiol.">
        <title>The Global Catalogue of Microorganisms (GCM) 10K type strain sequencing project: providing services to taxonomists for standard genome sequencing and annotation.</title>
        <authorList>
            <consortium name="The Broad Institute Genomics Platform"/>
            <consortium name="The Broad Institute Genome Sequencing Center for Infectious Disease"/>
            <person name="Wu L."/>
            <person name="Ma J."/>
        </authorList>
    </citation>
    <scope>NUCLEOTIDE SEQUENCE [LARGE SCALE GENOMIC DNA]</scope>
    <source>
        <strain evidence="6">JCM 17738</strain>
    </source>
</reference>
<dbReference type="RefSeq" id="WP_159903870.1">
    <property type="nucleotide sequence ID" value="NZ_BAABFX010000052.1"/>
</dbReference>
<evidence type="ECO:0000313" key="5">
    <source>
        <dbReference type="EMBL" id="GAA4403536.1"/>
    </source>
</evidence>
<feature type="transmembrane region" description="Helical" evidence="3">
    <location>
        <begin position="66"/>
        <end position="84"/>
    </location>
</feature>